<evidence type="ECO:0000313" key="1">
    <source>
        <dbReference type="EMBL" id="KAJ9123440.1"/>
    </source>
</evidence>
<organism evidence="1 2">
    <name type="scientific">Naganishia vaughanmartiniae</name>
    <dbReference type="NCBI Taxonomy" id="1424756"/>
    <lineage>
        <taxon>Eukaryota</taxon>
        <taxon>Fungi</taxon>
        <taxon>Dikarya</taxon>
        <taxon>Basidiomycota</taxon>
        <taxon>Agaricomycotina</taxon>
        <taxon>Tremellomycetes</taxon>
        <taxon>Filobasidiales</taxon>
        <taxon>Filobasidiaceae</taxon>
        <taxon>Naganishia</taxon>
    </lineage>
</organism>
<protein>
    <submittedName>
        <fullName evidence="1">Uncharacterized protein</fullName>
    </submittedName>
</protein>
<sequence length="206" mass="23213">MELNYLDEYVTDCYFYGRCHQPRADSQPPSSGARKTTAARKTTTVPISTPTPAASQSSSRLNNANTMLDQDDKAVEELKQDLQAIQQTLTRATEGLYEARQEIELLRQLVIANDERVVRLGDSVAEVERGSSGKEVDVDEDEDDFEEKVQGVLQRLGLVNLDGRLSAAFLEIAKKKANFPRNEKVLVRYPNSNLPKRDKRYSIFLC</sequence>
<accession>A0ACC2XIN4</accession>
<comment type="caution">
    <text evidence="1">The sequence shown here is derived from an EMBL/GenBank/DDBJ whole genome shotgun (WGS) entry which is preliminary data.</text>
</comment>
<evidence type="ECO:0000313" key="2">
    <source>
        <dbReference type="Proteomes" id="UP001243375"/>
    </source>
</evidence>
<name>A0ACC2XIN4_9TREE</name>
<dbReference type="EMBL" id="JASBWU010000003">
    <property type="protein sequence ID" value="KAJ9123440.1"/>
    <property type="molecule type" value="Genomic_DNA"/>
</dbReference>
<gene>
    <name evidence="1" type="ORF">QFC22_001643</name>
</gene>
<reference evidence="1" key="1">
    <citation type="submission" date="2023-04" db="EMBL/GenBank/DDBJ databases">
        <title>Draft Genome sequencing of Naganishia species isolated from polar environments using Oxford Nanopore Technology.</title>
        <authorList>
            <person name="Leo P."/>
            <person name="Venkateswaran K."/>
        </authorList>
    </citation>
    <scope>NUCLEOTIDE SEQUENCE</scope>
    <source>
        <strain evidence="1">MNA-CCFEE 5425</strain>
    </source>
</reference>
<keyword evidence="2" id="KW-1185">Reference proteome</keyword>
<dbReference type="Proteomes" id="UP001243375">
    <property type="component" value="Unassembled WGS sequence"/>
</dbReference>
<proteinExistence type="predicted"/>